<dbReference type="GO" id="GO:0003690">
    <property type="term" value="F:double-stranded DNA binding"/>
    <property type="evidence" value="ECO:0007669"/>
    <property type="project" value="TreeGrafter"/>
</dbReference>
<keyword evidence="3" id="KW-0539">Nucleus</keyword>
<proteinExistence type="predicted"/>
<evidence type="ECO:0000313" key="6">
    <source>
        <dbReference type="EMBL" id="WOL18523.1"/>
    </source>
</evidence>
<dbReference type="PROSITE" id="PS51437">
    <property type="entry name" value="CG_1"/>
    <property type="match status" value="1"/>
</dbReference>
<dbReference type="AlphaFoldDB" id="A0AAQ3QRA2"/>
<dbReference type="Proteomes" id="UP001327560">
    <property type="component" value="Chromosome 9"/>
</dbReference>
<dbReference type="GO" id="GO:0005634">
    <property type="term" value="C:nucleus"/>
    <property type="evidence" value="ECO:0007669"/>
    <property type="project" value="UniProtKB-SubCell"/>
</dbReference>
<protein>
    <submittedName>
        <fullName evidence="6">Calmodulin-binding transcription activator 2 isoform X2</fullName>
    </submittedName>
</protein>
<evidence type="ECO:0000313" key="7">
    <source>
        <dbReference type="Proteomes" id="UP001327560"/>
    </source>
</evidence>
<organism evidence="6 7">
    <name type="scientific">Canna indica</name>
    <name type="common">Indian-shot</name>
    <dbReference type="NCBI Taxonomy" id="4628"/>
    <lineage>
        <taxon>Eukaryota</taxon>
        <taxon>Viridiplantae</taxon>
        <taxon>Streptophyta</taxon>
        <taxon>Embryophyta</taxon>
        <taxon>Tracheophyta</taxon>
        <taxon>Spermatophyta</taxon>
        <taxon>Magnoliopsida</taxon>
        <taxon>Liliopsida</taxon>
        <taxon>Zingiberales</taxon>
        <taxon>Cannaceae</taxon>
        <taxon>Canna</taxon>
    </lineage>
</organism>
<dbReference type="SMART" id="SM01076">
    <property type="entry name" value="CG-1"/>
    <property type="match status" value="1"/>
</dbReference>
<dbReference type="GO" id="GO:0006357">
    <property type="term" value="P:regulation of transcription by RNA polymerase II"/>
    <property type="evidence" value="ECO:0007669"/>
    <property type="project" value="TreeGrafter"/>
</dbReference>
<evidence type="ECO:0000256" key="2">
    <source>
        <dbReference type="ARBA" id="ARBA00023163"/>
    </source>
</evidence>
<evidence type="ECO:0000256" key="1">
    <source>
        <dbReference type="ARBA" id="ARBA00004123"/>
    </source>
</evidence>
<keyword evidence="2" id="KW-0804">Transcription</keyword>
<feature type="domain" description="CG-1" evidence="5">
    <location>
        <begin position="229"/>
        <end position="355"/>
    </location>
</feature>
<dbReference type="GO" id="GO:0003712">
    <property type="term" value="F:transcription coregulator activity"/>
    <property type="evidence" value="ECO:0007669"/>
    <property type="project" value="TreeGrafter"/>
</dbReference>
<accession>A0AAQ3QRA2</accession>
<dbReference type="InterPro" id="IPR001202">
    <property type="entry name" value="WW_dom"/>
</dbReference>
<dbReference type="EMBL" id="CP136898">
    <property type="protein sequence ID" value="WOL18523.1"/>
    <property type="molecule type" value="Genomic_DNA"/>
</dbReference>
<dbReference type="CDD" id="cd00201">
    <property type="entry name" value="WW"/>
    <property type="match status" value="1"/>
</dbReference>
<keyword evidence="7" id="KW-1185">Reference proteome</keyword>
<dbReference type="InterPro" id="IPR036020">
    <property type="entry name" value="WW_dom_sf"/>
</dbReference>
<dbReference type="InterPro" id="IPR005559">
    <property type="entry name" value="CG-1_dom"/>
</dbReference>
<dbReference type="PANTHER" id="PTHR23335">
    <property type="entry name" value="CALMODULIN-BINDING TRANSCRIPTION ACTIVATOR CAMTA"/>
    <property type="match status" value="1"/>
</dbReference>
<dbReference type="SUPFAM" id="SSF51045">
    <property type="entry name" value="WW domain"/>
    <property type="match status" value="1"/>
</dbReference>
<dbReference type="PROSITE" id="PS50020">
    <property type="entry name" value="WW_DOMAIN_2"/>
    <property type="match status" value="1"/>
</dbReference>
<name>A0AAQ3QRA2_9LILI</name>
<evidence type="ECO:0000256" key="3">
    <source>
        <dbReference type="ARBA" id="ARBA00023242"/>
    </source>
</evidence>
<evidence type="ECO:0000259" key="5">
    <source>
        <dbReference type="PROSITE" id="PS51437"/>
    </source>
</evidence>
<comment type="subcellular location">
    <subcellularLocation>
        <location evidence="1">Nucleus</location>
    </subcellularLocation>
</comment>
<gene>
    <name evidence="6" type="ORF">Cni_G27320</name>
</gene>
<dbReference type="PANTHER" id="PTHR23335:SF29">
    <property type="entry name" value="CALMODULIN-BINDING TRANSCRIPTION ACTIVATOR 1"/>
    <property type="match status" value="1"/>
</dbReference>
<sequence>MVSLRAALLPADHEKKTTTCLHLGNFLSNKRKHRDEYSEELLAKQPRLEEADHVELNLEAPLPLDWQRCLDIKSGKIYFYNTRTKRRTSTDPTRLRVSLDLELNLTCEPPTSHDEDEYSLPWMSTSNVGGGEMVAAVCMRCHMLVMMSKDALSCPNCKFVHPPDLPIRFPVIHTVDIEGGLTRVFGSAFRVRIVRIPSLVSERGIGEFSVRVRSMASARRGGLIRPTDFEQILVEAQHRWLRPAEIYELLQNYRKFRIAPEPQYRPPSGSLFLFNRKVLRYFRKDGYTWRKKKDGKIVKEAHERLKVGSVDKLHCYYAHGEENENLQRRSYWILEKDLMDIVLVHYREVKDKSRSRSRNMEVLHDTQSAVTSNSATSQSQLLSLVITADSCDSVNFPDFDDAESAYFKRNSIQPTTIKEVPDTTLSLRCGGTMMDQ</sequence>
<evidence type="ECO:0000259" key="4">
    <source>
        <dbReference type="PROSITE" id="PS50020"/>
    </source>
</evidence>
<reference evidence="6 7" key="1">
    <citation type="submission" date="2023-10" db="EMBL/GenBank/DDBJ databases">
        <title>Chromosome-scale genome assembly provides insights into flower coloration mechanisms of Canna indica.</title>
        <authorList>
            <person name="Li C."/>
        </authorList>
    </citation>
    <scope>NUCLEOTIDE SEQUENCE [LARGE SCALE GENOMIC DNA]</scope>
    <source>
        <tissue evidence="6">Flower</tissue>
    </source>
</reference>
<feature type="domain" description="WW" evidence="4">
    <location>
        <begin position="60"/>
        <end position="94"/>
    </location>
</feature>
<dbReference type="Gene3D" id="2.20.70.10">
    <property type="match status" value="1"/>
</dbReference>
<dbReference type="Pfam" id="PF03859">
    <property type="entry name" value="CG-1"/>
    <property type="match status" value="1"/>
</dbReference>